<keyword evidence="3 6" id="KW-0812">Transmembrane</keyword>
<evidence type="ECO:0008006" key="9">
    <source>
        <dbReference type="Google" id="ProtNLM"/>
    </source>
</evidence>
<evidence type="ECO:0000256" key="6">
    <source>
        <dbReference type="SAM" id="Phobius"/>
    </source>
</evidence>
<comment type="subcellular location">
    <subcellularLocation>
        <location evidence="1">Membrane</location>
        <topology evidence="1">Multi-pass membrane protein</topology>
    </subcellularLocation>
</comment>
<evidence type="ECO:0000256" key="2">
    <source>
        <dbReference type="ARBA" id="ARBA00009012"/>
    </source>
</evidence>
<comment type="caution">
    <text evidence="7">The sequence shown here is derived from an EMBL/GenBank/DDBJ whole genome shotgun (WGS) entry which is preliminary data.</text>
</comment>
<dbReference type="GO" id="GO:0016020">
    <property type="term" value="C:membrane"/>
    <property type="evidence" value="ECO:0007669"/>
    <property type="project" value="UniProtKB-SubCell"/>
</dbReference>
<dbReference type="Pfam" id="PF01940">
    <property type="entry name" value="DUF92"/>
    <property type="match status" value="1"/>
</dbReference>
<protein>
    <recommendedName>
        <fullName evidence="9">Transmembrane protein 19</fullName>
    </recommendedName>
</protein>
<dbReference type="AlphaFoldDB" id="A0A418B8Q5"/>
<proteinExistence type="inferred from homology"/>
<evidence type="ECO:0000256" key="5">
    <source>
        <dbReference type="ARBA" id="ARBA00023136"/>
    </source>
</evidence>
<keyword evidence="4 6" id="KW-1133">Transmembrane helix</keyword>
<accession>A0A418B8Q5</accession>
<comment type="similarity">
    <text evidence="2">Belongs to the TMEM19 family.</text>
</comment>
<evidence type="ECO:0000313" key="8">
    <source>
        <dbReference type="Proteomes" id="UP000285060"/>
    </source>
</evidence>
<dbReference type="EMBL" id="QUSY01000023">
    <property type="protein sequence ID" value="RHY34595.1"/>
    <property type="molecule type" value="Genomic_DNA"/>
</dbReference>
<dbReference type="Proteomes" id="UP000285060">
    <property type="component" value="Unassembled WGS sequence"/>
</dbReference>
<dbReference type="InterPro" id="IPR002794">
    <property type="entry name" value="DUF92_TMEM19"/>
</dbReference>
<feature type="transmembrane region" description="Helical" evidence="6">
    <location>
        <begin position="28"/>
        <end position="47"/>
    </location>
</feature>
<dbReference type="PANTHER" id="PTHR13353">
    <property type="entry name" value="TRANSMEMBRANE PROTEIN 19"/>
    <property type="match status" value="1"/>
</dbReference>
<gene>
    <name evidence="7" type="ORF">DYB32_000802</name>
</gene>
<keyword evidence="8" id="KW-1185">Reference proteome</keyword>
<name>A0A418B8Q5_9STRA</name>
<evidence type="ECO:0000256" key="4">
    <source>
        <dbReference type="ARBA" id="ARBA00022989"/>
    </source>
</evidence>
<reference evidence="7 8" key="1">
    <citation type="submission" date="2018-08" db="EMBL/GenBank/DDBJ databases">
        <title>Aphanomyces genome sequencing and annotation.</title>
        <authorList>
            <person name="Minardi D."/>
            <person name="Oidtmann B."/>
            <person name="Van Der Giezen M."/>
            <person name="Studholme D.J."/>
        </authorList>
    </citation>
    <scope>NUCLEOTIDE SEQUENCE [LARGE SCALE GENOMIC DNA]</scope>
    <source>
        <strain evidence="7 8">NJM0002</strain>
    </source>
</reference>
<organism evidence="7 8">
    <name type="scientific">Aphanomyces invadans</name>
    <dbReference type="NCBI Taxonomy" id="157072"/>
    <lineage>
        <taxon>Eukaryota</taxon>
        <taxon>Sar</taxon>
        <taxon>Stramenopiles</taxon>
        <taxon>Oomycota</taxon>
        <taxon>Saprolegniomycetes</taxon>
        <taxon>Saprolegniales</taxon>
        <taxon>Verrucalvaceae</taxon>
        <taxon>Aphanomyces</taxon>
    </lineage>
</organism>
<sequence length="317" mass="34016">MKIDECMDTDTYRASIENSPTLEMTWELAIRAAVGVVVSALAAYRGLKKRSLTRGGAFSAIIVGTVSMTCGYRFGILLLAFYFSSTKLTHYQEDRKATLDASVKAGGQRSAIQVLAVSLIATFLAGVYAFYVGEDRPLDSVSYPLATMLWGAYIAHYACCAADTWASELGVLSASSPILITRCRTVPPGTNGGISLLGSIAAAAGGTFIGLLFYLYHVFFFVLASSADSVVWPQQWPIVLFGLASGVIGCMLDSILGATLQSTYYCTRTNRVVLWPQVPTFDVIHISGYDILTNEQVNVVSVALTTILGALAAPYVF</sequence>
<evidence type="ECO:0000256" key="1">
    <source>
        <dbReference type="ARBA" id="ARBA00004141"/>
    </source>
</evidence>
<evidence type="ECO:0000256" key="3">
    <source>
        <dbReference type="ARBA" id="ARBA00022692"/>
    </source>
</evidence>
<dbReference type="VEuPathDB" id="FungiDB:H310_08513"/>
<keyword evidence="5 6" id="KW-0472">Membrane</keyword>
<feature type="transmembrane region" description="Helical" evidence="6">
    <location>
        <begin position="194"/>
        <end position="216"/>
    </location>
</feature>
<feature type="transmembrane region" description="Helical" evidence="6">
    <location>
        <begin position="111"/>
        <end position="131"/>
    </location>
</feature>
<evidence type="ECO:0000313" key="7">
    <source>
        <dbReference type="EMBL" id="RHY34595.1"/>
    </source>
</evidence>
<feature type="transmembrane region" description="Helical" evidence="6">
    <location>
        <begin position="236"/>
        <end position="260"/>
    </location>
</feature>
<dbReference type="PANTHER" id="PTHR13353:SF5">
    <property type="entry name" value="TRANSMEMBRANE PROTEIN 19"/>
    <property type="match status" value="1"/>
</dbReference>
<feature type="transmembrane region" description="Helical" evidence="6">
    <location>
        <begin position="59"/>
        <end position="83"/>
    </location>
</feature>